<protein>
    <recommendedName>
        <fullName evidence="3">PEHE domain-containing protein</fullName>
    </recommendedName>
</protein>
<dbReference type="GO" id="GO:0003682">
    <property type="term" value="F:chromatin binding"/>
    <property type="evidence" value="ECO:0007669"/>
    <property type="project" value="TreeGrafter"/>
</dbReference>
<feature type="compositionally biased region" description="Low complexity" evidence="2">
    <location>
        <begin position="641"/>
        <end position="651"/>
    </location>
</feature>
<organism evidence="4 5">
    <name type="scientific">Drosophila navojoa</name>
    <name type="common">Fruit fly</name>
    <dbReference type="NCBI Taxonomy" id="7232"/>
    <lineage>
        <taxon>Eukaryota</taxon>
        <taxon>Metazoa</taxon>
        <taxon>Ecdysozoa</taxon>
        <taxon>Arthropoda</taxon>
        <taxon>Hexapoda</taxon>
        <taxon>Insecta</taxon>
        <taxon>Pterygota</taxon>
        <taxon>Neoptera</taxon>
        <taxon>Endopterygota</taxon>
        <taxon>Diptera</taxon>
        <taxon>Brachycera</taxon>
        <taxon>Muscomorpha</taxon>
        <taxon>Ephydroidea</taxon>
        <taxon>Drosophilidae</taxon>
        <taxon>Drosophila</taxon>
    </lineage>
</organism>
<feature type="compositionally biased region" description="Basic and acidic residues" evidence="2">
    <location>
        <begin position="714"/>
        <end position="738"/>
    </location>
</feature>
<dbReference type="GO" id="GO:0072487">
    <property type="term" value="C:MSL complex"/>
    <property type="evidence" value="ECO:0007669"/>
    <property type="project" value="InterPro"/>
</dbReference>
<sequence>MDNRFKWQQQRGGYMEPPNYGGPPHIPRSTYQVPYKNYKRNHNNYGYNKHPPIGPGGGNIYYKPPPPQQQQQQQQQLPQHARGVDGVGLSQVPLPEPGSSSSGSDVVALIVENNTLKKMIVLHLDLMHTQNESLMEKDKKLEDQNGRIKTLLSQNQELMQQIAKLSQTIEDLRKEFRRHIKRSANEIDEQPKAKYQCCADKHTQTIEFLQQEALQQGYSTHATHSNQTQNVLVTSVTDLPPRTPVVENNKSRNEFNGGKKVRTFFLHRVHQEEEEQQQEEEEQQQEEEKQQEEQIQIDDFHSQLEIVEEEQLEHEEHEEHMEHAHHEQHDELEEHELQDQHEEHELQEQHEEEEEEEQVEEEQVEEEQVEEEQVEEEEVEMEMEIDEEQEHVDIETPEAHDMEIGNETIIGAEEELGAEEVTVDDNNYNGHIYEEVIEMGSEIVNNGDIDMGMDVSQQELQEDLLRQLQDTAHAKPHKKVSSIIKNELKYLNCSEDIVNKCFQSKKCDEPTLPVAVTKTTKSLLKVEKNEKKVEQQLKEEKAEEVNAEKEAEREQIKEQQEKKEHDEKEDKCEKKEDTTHISYVKEEIEEKTISVMSQKVRLHSATVKTAANHRITKSHVETTKKERIVKLKNLPVKGPNTAAKTTTQSTASEKEGMSDAILEQDTENMAQQRKKRKQQHEQKHTQKQEGELKLTMELEVIKKKLMQSLDESYPESKSEKQSMENERKTPREGKDQRLPKQLKQKQQQHQPEANQEDQKQPKQLKQKQQHQLEANHQATESQVKSASSADKLKNNQATGTANTPYTKHQEATLGTFTEEDEEAWMNQLNMKRIQPKDPALLQKQKQEAEQKEKLERERKEKLERERKEKLEREQKEKLEREQKENLEREQKLRLEREKLKRKVNDSPIEPQLEKEKPIEQERSKTPRGSKELKQSKQQQQQEEKEDPNIEEETKRKLHEHLQKQQQRLQSQQQPLPLVRLKKSQMQNTSLIYPPIAQTSATITPAPSPTNATSPSLTLSSSSSNNKRAATAGVATVPAPATTSIQTPLTPQSISSVSSGSNSSNTNNNKSTIIKKPRSNSRFLTSLEPYTTRSWEDQEFHCDNEFFLEEADELLADNPSLEIPKWKVIRKHPSDDKHDTEPLSDSEFVRRHEKYVRDEIERKKRDARYIREQMRSEALRVRHNQDEVLVPLEPLPISTFYPLPEDIEAINYVTEVPVQAFGENVVNLQAEPSESEPNFTLPWLEAVHGETAIARLRAEAMPVATLASKKLPTSAAEARHQEMNSSYVFLKRRKRQRRR</sequence>
<name>A0A484BGK8_DRONA</name>
<feature type="compositionally biased region" description="Low complexity" evidence="2">
    <location>
        <begin position="739"/>
        <end position="753"/>
    </location>
</feature>
<proteinExistence type="predicted"/>
<feature type="compositionally biased region" description="Basic and acidic residues" evidence="2">
    <location>
        <begin position="335"/>
        <end position="349"/>
    </location>
</feature>
<dbReference type="InterPro" id="IPR029332">
    <property type="entry name" value="PEHE_dom"/>
</dbReference>
<feature type="region of interest" description="Disordered" evidence="2">
    <location>
        <begin position="633"/>
        <end position="695"/>
    </location>
</feature>
<feature type="compositionally biased region" description="Low complexity" evidence="2">
    <location>
        <begin position="963"/>
        <end position="978"/>
    </location>
</feature>
<feature type="compositionally biased region" description="Basic and acidic residues" evidence="2">
    <location>
        <begin position="314"/>
        <end position="329"/>
    </location>
</feature>
<evidence type="ECO:0000259" key="3">
    <source>
        <dbReference type="PROSITE" id="PS52052"/>
    </source>
</evidence>
<dbReference type="PANTHER" id="PTHR21656:SF2">
    <property type="entry name" value="MALE-SPECIFIC LETHAL 1 HOMOLOG"/>
    <property type="match status" value="1"/>
</dbReference>
<feature type="compositionally biased region" description="Polar residues" evidence="2">
    <location>
        <begin position="772"/>
        <end position="806"/>
    </location>
</feature>
<feature type="compositionally biased region" description="Basic and acidic residues" evidence="2">
    <location>
        <begin position="911"/>
        <end position="934"/>
    </location>
</feature>
<feature type="compositionally biased region" description="Acidic residues" evidence="2">
    <location>
        <begin position="272"/>
        <end position="285"/>
    </location>
</feature>
<reference evidence="4 5" key="1">
    <citation type="journal article" date="2019" name="J. Hered.">
        <title>An Improved Genome Assembly for Drosophila navojoa, the Basal Species in the mojavensis Cluster.</title>
        <authorList>
            <person name="Vanderlinde T."/>
            <person name="Dupim E.G."/>
            <person name="Nazario-Yepiz N.O."/>
            <person name="Carvalho A.B."/>
        </authorList>
    </citation>
    <scope>NUCLEOTIDE SEQUENCE [LARGE SCALE GENOMIC DNA]</scope>
    <source>
        <strain evidence="4">Navoj_Jal97</strain>
        <tissue evidence="4">Whole organism</tissue>
    </source>
</reference>
<feature type="region of interest" description="Disordered" evidence="2">
    <location>
        <begin position="312"/>
        <end position="378"/>
    </location>
</feature>
<feature type="compositionally biased region" description="Low complexity" evidence="2">
    <location>
        <begin position="69"/>
        <end position="79"/>
    </location>
</feature>
<accession>A0A484BGK8</accession>
<feature type="compositionally biased region" description="Basic and acidic residues" evidence="2">
    <location>
        <begin position="679"/>
        <end position="695"/>
    </location>
</feature>
<dbReference type="Proteomes" id="UP000295192">
    <property type="component" value="Unassembled WGS sequence"/>
</dbReference>
<keyword evidence="5" id="KW-1185">Reference proteome</keyword>
<feature type="region of interest" description="Disordered" evidence="2">
    <location>
        <begin position="536"/>
        <end position="577"/>
    </location>
</feature>
<dbReference type="PANTHER" id="PTHR21656">
    <property type="entry name" value="MALE-SPECIFIC LETHAL-1 PROTEIN"/>
    <property type="match status" value="1"/>
</dbReference>
<feature type="compositionally biased region" description="Basic and acidic residues" evidence="2">
    <location>
        <begin position="844"/>
        <end position="904"/>
    </location>
</feature>
<evidence type="ECO:0000256" key="2">
    <source>
        <dbReference type="SAM" id="MobiDB-lite"/>
    </source>
</evidence>
<feature type="compositionally biased region" description="Low complexity" evidence="2">
    <location>
        <begin position="999"/>
        <end position="1042"/>
    </location>
</feature>
<feature type="region of interest" description="Disordered" evidence="2">
    <location>
        <begin position="1"/>
        <end position="31"/>
    </location>
</feature>
<dbReference type="SMART" id="SM01300">
    <property type="entry name" value="PEHE"/>
    <property type="match status" value="1"/>
</dbReference>
<evidence type="ECO:0000256" key="1">
    <source>
        <dbReference type="SAM" id="Coils"/>
    </source>
</evidence>
<keyword evidence="1" id="KW-0175">Coiled coil</keyword>
<feature type="compositionally biased region" description="Basic and acidic residues" evidence="2">
    <location>
        <begin position="951"/>
        <end position="962"/>
    </location>
</feature>
<feature type="compositionally biased region" description="Basic residues" evidence="2">
    <location>
        <begin position="259"/>
        <end position="268"/>
    </location>
</feature>
<comment type="caution">
    <text evidence="4">The sequence shown here is derived from an EMBL/GenBank/DDBJ whole genome shotgun (WGS) entry which is preliminary data.</text>
</comment>
<dbReference type="InterPro" id="IPR026711">
    <property type="entry name" value="Msl-1"/>
</dbReference>
<feature type="compositionally biased region" description="Low complexity" evidence="2">
    <location>
        <begin position="1052"/>
        <end position="1071"/>
    </location>
</feature>
<feature type="compositionally biased region" description="Acidic residues" evidence="2">
    <location>
        <begin position="350"/>
        <end position="378"/>
    </location>
</feature>
<feature type="region of interest" description="Disordered" evidence="2">
    <location>
        <begin position="999"/>
        <end position="1077"/>
    </location>
</feature>
<dbReference type="OrthoDB" id="6022555at2759"/>
<gene>
    <name evidence="4" type="ORF">AWZ03_005788</name>
</gene>
<feature type="region of interest" description="Disordered" evidence="2">
    <location>
        <begin position="240"/>
        <end position="294"/>
    </location>
</feature>
<evidence type="ECO:0000313" key="4">
    <source>
        <dbReference type="EMBL" id="TDG47834.1"/>
    </source>
</evidence>
<evidence type="ECO:0000313" key="5">
    <source>
        <dbReference type="Proteomes" id="UP000295192"/>
    </source>
</evidence>
<feature type="coiled-coil region" evidence="1">
    <location>
        <begin position="141"/>
        <end position="182"/>
    </location>
</feature>
<dbReference type="OMA" id="HHNPSRG"/>
<feature type="region of interest" description="Disordered" evidence="2">
    <location>
        <begin position="707"/>
        <end position="982"/>
    </location>
</feature>
<dbReference type="STRING" id="7232.A0A484BGK8"/>
<dbReference type="Pfam" id="PF15275">
    <property type="entry name" value="PEHE"/>
    <property type="match status" value="1"/>
</dbReference>
<dbReference type="PROSITE" id="PS52052">
    <property type="entry name" value="PEHE"/>
    <property type="match status" value="1"/>
</dbReference>
<feature type="compositionally biased region" description="Polar residues" evidence="2">
    <location>
        <begin position="1"/>
        <end position="11"/>
    </location>
</feature>
<feature type="domain" description="PEHE" evidence="3">
    <location>
        <begin position="1119"/>
        <end position="1242"/>
    </location>
</feature>
<feature type="region of interest" description="Disordered" evidence="2">
    <location>
        <begin position="49"/>
        <end position="103"/>
    </location>
</feature>
<dbReference type="EMBL" id="LSRL02000039">
    <property type="protein sequence ID" value="TDG47834.1"/>
    <property type="molecule type" value="Genomic_DNA"/>
</dbReference>